<dbReference type="GO" id="GO:0009279">
    <property type="term" value="C:cell outer membrane"/>
    <property type="evidence" value="ECO:0007669"/>
    <property type="project" value="UniProtKB-SubCell"/>
</dbReference>
<dbReference type="Proteomes" id="UP001223683">
    <property type="component" value="Chromosome"/>
</dbReference>
<organism evidence="13 14">
    <name type="scientific">Edwardsiella piscicida</name>
    <dbReference type="NCBI Taxonomy" id="1263550"/>
    <lineage>
        <taxon>Bacteria</taxon>
        <taxon>Pseudomonadati</taxon>
        <taxon>Pseudomonadota</taxon>
        <taxon>Gammaproteobacteria</taxon>
        <taxon>Enterobacterales</taxon>
        <taxon>Hafniaceae</taxon>
        <taxon>Edwardsiella</taxon>
    </lineage>
</organism>
<comment type="subcellular location">
    <subcellularLocation>
        <location evidence="1 9">Cell outer membrane</location>
        <topology evidence="1 9">Multi-pass membrane protein</topology>
    </subcellularLocation>
</comment>
<dbReference type="InterPro" id="IPR025885">
    <property type="entry name" value="PapC_N"/>
</dbReference>
<keyword evidence="6 10" id="KW-0732">Signal</keyword>
<dbReference type="InterPro" id="IPR043142">
    <property type="entry name" value="PapC-like_C_sf"/>
</dbReference>
<dbReference type="EMBL" id="CP118390">
    <property type="protein sequence ID" value="WDU92204.1"/>
    <property type="molecule type" value="Genomic_DNA"/>
</dbReference>
<dbReference type="InterPro" id="IPR037224">
    <property type="entry name" value="PapC_N_sf"/>
</dbReference>
<proteinExistence type="inferred from homology"/>
<dbReference type="GeneID" id="72528125"/>
<evidence type="ECO:0000256" key="7">
    <source>
        <dbReference type="ARBA" id="ARBA00023136"/>
    </source>
</evidence>
<dbReference type="PANTHER" id="PTHR30451:SF9">
    <property type="entry name" value="F1 CAPSULE-ANCHORING PROTEIN"/>
    <property type="match status" value="1"/>
</dbReference>
<dbReference type="PROSITE" id="PS01151">
    <property type="entry name" value="FIMBRIAL_USHER"/>
    <property type="match status" value="1"/>
</dbReference>
<dbReference type="Gene3D" id="3.10.20.410">
    <property type="match status" value="1"/>
</dbReference>
<keyword evidence="5 9" id="KW-0812">Transmembrane</keyword>
<protein>
    <submittedName>
        <fullName evidence="13">Fimbrial biogenesis outer membrane usher protein</fullName>
    </submittedName>
</protein>
<sequence length="818" mass="89876">MKTKIKPLIGSMILAGLPYSASSLAQSETFFFDSALVNGHDVSRFNDGQQLPGTYLVSVAVNDSRKKITSYQIEFGYVDSTLTPNLKKEDLVLFNINPDALKLRYRPGEKYIDFRQGDLQFSFAFYGMSLVLYAPAKAIMNKPSELAHESQWDDGITAFILNYDAKAWHREVKFNAPSSESYSLSLAPGLNVGSWRLRNSGLWQRSYNGESTYQNAYTYAESDIRSLKSKLLIGESSSGSDIFNSIPFRGIKLATSDSMIPFYDRTFVPAVRGIASGVAQVEVRQNNYLIYSTEVPAGAFELTDIPALRGEDMEVTVTESNGTVQHFTVPYNTPAISLKAGRLKYEITLGKYRPYSDTENDDFFSNATLIYGFNDFLTGYTGLQASNKFWSGALGLGFNLYRFGALSIDGVSSRNGYHDNETGSALRIRYSKLINETNTSFNLASYRYASNGYSTFTDAMAPRRTRSPDPWRKKHDSSISLKQDLSRFGSLDLSLRATDYWDKKSESYANVNYSTSLFGRASLSLGWNRVLNADYRHQEDIFSAAIYVSLGSLIGAGTNSSLRYQILSERDRSISNSLSLNGIAYDNRLSWNISQGINSKNDDNKRTSLSAALTHPFGAINGMYNYSPSVTQFGGGINGSMVLHRGGITLGQRIYGAAALLDVDNAADIAVTNRSGVKTDDNGFALVTALNTYRKNDIYIKQADLNSQTEIKQTVSSVIPTDNALVLASYKAVSGKKALFHLSGSDGKPLPFGAVVATENQHSAGIVGDVGEVVLSGLSDSGVLHIRWGNHSGQQCRISYALKEKNSVGLYISALTCS</sequence>
<evidence type="ECO:0000256" key="3">
    <source>
        <dbReference type="ARBA" id="ARBA00022448"/>
    </source>
</evidence>
<feature type="signal peptide" evidence="10">
    <location>
        <begin position="1"/>
        <end position="25"/>
    </location>
</feature>
<dbReference type="Pfam" id="PF13953">
    <property type="entry name" value="PapC_C"/>
    <property type="match status" value="1"/>
</dbReference>
<dbReference type="Gene3D" id="2.60.40.2610">
    <property type="entry name" value="Outer membrane usher protein FimD, plug domain"/>
    <property type="match status" value="1"/>
</dbReference>
<dbReference type="Gene3D" id="2.60.40.3110">
    <property type="match status" value="1"/>
</dbReference>
<evidence type="ECO:0000256" key="1">
    <source>
        <dbReference type="ARBA" id="ARBA00004571"/>
    </source>
</evidence>
<dbReference type="PANTHER" id="PTHR30451">
    <property type="entry name" value="OUTER MEMBRANE USHER PROTEIN"/>
    <property type="match status" value="1"/>
</dbReference>
<evidence type="ECO:0000256" key="9">
    <source>
        <dbReference type="RuleBase" id="RU003884"/>
    </source>
</evidence>
<evidence type="ECO:0000313" key="13">
    <source>
        <dbReference type="EMBL" id="WDU92204.1"/>
    </source>
</evidence>
<dbReference type="AlphaFoldDB" id="A0AAQ3C341"/>
<keyword evidence="9" id="KW-1029">Fimbrium biogenesis</keyword>
<evidence type="ECO:0000256" key="2">
    <source>
        <dbReference type="ARBA" id="ARBA00008064"/>
    </source>
</evidence>
<accession>A0AAQ3C341</accession>
<keyword evidence="4" id="KW-1134">Transmembrane beta strand</keyword>
<name>A0AAQ3C341_EDWPI</name>
<dbReference type="RefSeq" id="WP_012848112.1">
    <property type="nucleotide sequence ID" value="NC_013508.1"/>
</dbReference>
<keyword evidence="3 9" id="KW-0813">Transport</keyword>
<dbReference type="Pfam" id="PF00577">
    <property type="entry name" value="Usher"/>
    <property type="match status" value="1"/>
</dbReference>
<dbReference type="SMR" id="A0AAQ3C341"/>
<keyword evidence="7 9" id="KW-0472">Membrane</keyword>
<evidence type="ECO:0000259" key="12">
    <source>
        <dbReference type="Pfam" id="PF13954"/>
    </source>
</evidence>
<reference evidence="13" key="1">
    <citation type="submission" date="2022-10" db="EMBL/GenBank/DDBJ databases">
        <title>Complete genome of Ep21-8.</title>
        <authorList>
            <person name="Kang Y.-R."/>
            <person name="Kim D.-H."/>
        </authorList>
    </citation>
    <scope>NUCLEOTIDE SEQUENCE</scope>
    <source>
        <strain evidence="13">Ep21-8</strain>
    </source>
</reference>
<evidence type="ECO:0000256" key="10">
    <source>
        <dbReference type="SAM" id="SignalP"/>
    </source>
</evidence>
<dbReference type="InterPro" id="IPR025949">
    <property type="entry name" value="PapC-like_C"/>
</dbReference>
<keyword evidence="8 9" id="KW-0998">Cell outer membrane</keyword>
<evidence type="ECO:0000256" key="5">
    <source>
        <dbReference type="ARBA" id="ARBA00022692"/>
    </source>
</evidence>
<dbReference type="Gene3D" id="2.60.40.2070">
    <property type="match status" value="1"/>
</dbReference>
<evidence type="ECO:0000256" key="4">
    <source>
        <dbReference type="ARBA" id="ARBA00022452"/>
    </source>
</evidence>
<feature type="domain" description="PapC-like C-terminal" evidence="11">
    <location>
        <begin position="739"/>
        <end position="804"/>
    </location>
</feature>
<evidence type="ECO:0000256" key="8">
    <source>
        <dbReference type="ARBA" id="ARBA00023237"/>
    </source>
</evidence>
<evidence type="ECO:0000256" key="6">
    <source>
        <dbReference type="ARBA" id="ARBA00022729"/>
    </source>
</evidence>
<dbReference type="GO" id="GO:0015473">
    <property type="term" value="F:fimbrial usher porin activity"/>
    <property type="evidence" value="ECO:0007669"/>
    <property type="project" value="InterPro"/>
</dbReference>
<dbReference type="GO" id="GO:0009297">
    <property type="term" value="P:pilus assembly"/>
    <property type="evidence" value="ECO:0007669"/>
    <property type="project" value="InterPro"/>
</dbReference>
<dbReference type="InterPro" id="IPR042186">
    <property type="entry name" value="FimD_plug_dom"/>
</dbReference>
<comment type="similarity">
    <text evidence="2 9">Belongs to the fimbrial export usher family.</text>
</comment>
<dbReference type="InterPro" id="IPR000015">
    <property type="entry name" value="Fimb_usher"/>
</dbReference>
<feature type="chain" id="PRO_5043035274" evidence="10">
    <location>
        <begin position="26"/>
        <end position="818"/>
    </location>
</feature>
<evidence type="ECO:0000259" key="11">
    <source>
        <dbReference type="Pfam" id="PF13953"/>
    </source>
</evidence>
<gene>
    <name evidence="13" type="ORF">PWJ79_06145</name>
</gene>
<dbReference type="SUPFAM" id="SSF141729">
    <property type="entry name" value="FimD N-terminal domain-like"/>
    <property type="match status" value="1"/>
</dbReference>
<feature type="domain" description="PapC N-terminal" evidence="12">
    <location>
        <begin position="38"/>
        <end position="166"/>
    </location>
</feature>
<dbReference type="InterPro" id="IPR018030">
    <property type="entry name" value="Fimbrial_membr_usher_CS"/>
</dbReference>
<evidence type="ECO:0000313" key="14">
    <source>
        <dbReference type="Proteomes" id="UP001223683"/>
    </source>
</evidence>
<dbReference type="Pfam" id="PF13954">
    <property type="entry name" value="PapC_N"/>
    <property type="match status" value="1"/>
</dbReference>